<dbReference type="AlphaFoldDB" id="X1GRT3"/>
<name>X1GRT3_9ZZZZ</name>
<gene>
    <name evidence="1" type="ORF">S03H2_15765</name>
</gene>
<sequence>EDDGEKITTHFIVKLDQEKDYASDSESNSHEHKDLFNEEAVQRLSILRKLFPDRSEFASQGYGHRLLPDLISLNDKRSL</sequence>
<proteinExistence type="predicted"/>
<organism evidence="1">
    <name type="scientific">marine sediment metagenome</name>
    <dbReference type="NCBI Taxonomy" id="412755"/>
    <lineage>
        <taxon>unclassified sequences</taxon>
        <taxon>metagenomes</taxon>
        <taxon>ecological metagenomes</taxon>
    </lineage>
</organism>
<comment type="caution">
    <text evidence="1">The sequence shown here is derived from an EMBL/GenBank/DDBJ whole genome shotgun (WGS) entry which is preliminary data.</text>
</comment>
<feature type="non-terminal residue" evidence="1">
    <location>
        <position position="1"/>
    </location>
</feature>
<protein>
    <submittedName>
        <fullName evidence="1">Uncharacterized protein</fullName>
    </submittedName>
</protein>
<evidence type="ECO:0000313" key="1">
    <source>
        <dbReference type="EMBL" id="GAH35728.1"/>
    </source>
</evidence>
<reference evidence="1" key="1">
    <citation type="journal article" date="2014" name="Front. Microbiol.">
        <title>High frequency of phylogenetically diverse reductive dehalogenase-homologous genes in deep subseafloor sedimentary metagenomes.</title>
        <authorList>
            <person name="Kawai M."/>
            <person name="Futagami T."/>
            <person name="Toyoda A."/>
            <person name="Takaki Y."/>
            <person name="Nishi S."/>
            <person name="Hori S."/>
            <person name="Arai W."/>
            <person name="Tsubouchi T."/>
            <person name="Morono Y."/>
            <person name="Uchiyama I."/>
            <person name="Ito T."/>
            <person name="Fujiyama A."/>
            <person name="Inagaki F."/>
            <person name="Takami H."/>
        </authorList>
    </citation>
    <scope>NUCLEOTIDE SEQUENCE</scope>
    <source>
        <strain evidence="1">Expedition CK06-06</strain>
    </source>
</reference>
<dbReference type="EMBL" id="BARU01008023">
    <property type="protein sequence ID" value="GAH35728.1"/>
    <property type="molecule type" value="Genomic_DNA"/>
</dbReference>
<accession>X1GRT3</accession>